<organism evidence="1 2">
    <name type="scientific">Arcticibacter pallidicorallinus</name>
    <dbReference type="NCBI Taxonomy" id="1259464"/>
    <lineage>
        <taxon>Bacteria</taxon>
        <taxon>Pseudomonadati</taxon>
        <taxon>Bacteroidota</taxon>
        <taxon>Sphingobacteriia</taxon>
        <taxon>Sphingobacteriales</taxon>
        <taxon>Sphingobacteriaceae</taxon>
        <taxon>Arcticibacter</taxon>
    </lineage>
</organism>
<comment type="caution">
    <text evidence="1">The sequence shown here is derived from an EMBL/GenBank/DDBJ whole genome shotgun (WGS) entry which is preliminary data.</text>
</comment>
<dbReference type="RefSeq" id="WP_106291470.1">
    <property type="nucleotide sequence ID" value="NZ_PVTH01000002.1"/>
</dbReference>
<dbReference type="InterPro" id="IPR001646">
    <property type="entry name" value="5peptide_repeat"/>
</dbReference>
<proteinExistence type="predicted"/>
<dbReference type="OrthoDB" id="67652at2"/>
<dbReference type="PANTHER" id="PTHR42999:SF1">
    <property type="entry name" value="PENTAPEPTIDE REPEAT-CONTAINING PROTEIN"/>
    <property type="match status" value="1"/>
</dbReference>
<gene>
    <name evidence="1" type="ORF">B0I27_102110</name>
</gene>
<protein>
    <submittedName>
        <fullName evidence="1">Uncharacterized protein YjbI with pentapeptide repeats</fullName>
    </submittedName>
</protein>
<evidence type="ECO:0000313" key="1">
    <source>
        <dbReference type="EMBL" id="PRY54344.1"/>
    </source>
</evidence>
<dbReference type="PANTHER" id="PTHR42999">
    <property type="entry name" value="ANTIBIOTIC RESISTANCE PROTEIN MCBG"/>
    <property type="match status" value="1"/>
</dbReference>
<dbReference type="AlphaFoldDB" id="A0A2T0U8V0"/>
<reference evidence="1 2" key="1">
    <citation type="submission" date="2018-03" db="EMBL/GenBank/DDBJ databases">
        <title>Genomic Encyclopedia of Type Strains, Phase III (KMG-III): the genomes of soil and plant-associated and newly described type strains.</title>
        <authorList>
            <person name="Whitman W."/>
        </authorList>
    </citation>
    <scope>NUCLEOTIDE SEQUENCE [LARGE SCALE GENOMIC DNA]</scope>
    <source>
        <strain evidence="1 2">CGMCC 1.9313</strain>
    </source>
</reference>
<accession>A0A2T0U8V0</accession>
<dbReference type="EMBL" id="PVTH01000002">
    <property type="protein sequence ID" value="PRY54344.1"/>
    <property type="molecule type" value="Genomic_DNA"/>
</dbReference>
<dbReference type="Pfam" id="PF00805">
    <property type="entry name" value="Pentapeptide"/>
    <property type="match status" value="1"/>
</dbReference>
<dbReference type="InterPro" id="IPR052949">
    <property type="entry name" value="PA_immunity-related"/>
</dbReference>
<dbReference type="Pfam" id="PF13599">
    <property type="entry name" value="Pentapeptide_4"/>
    <property type="match status" value="1"/>
</dbReference>
<dbReference type="Proteomes" id="UP000238034">
    <property type="component" value="Unassembled WGS sequence"/>
</dbReference>
<name>A0A2T0U8V0_9SPHI</name>
<sequence>MERIVHEDKTFEKVVYAEKVVKGREFQSCSFINCDFSNSEFYYSKFMDCTFEGCNLSMMKLSESTLNNVKFSNSKILGVNFSECQDFLFSVMFDSCILDYSSFQGKKMLKTKFIRTSMKEVNFNKTNLSGSLFDQTDLSGALFEATNLSNANLVSAYGFAIDPELNVIKKASFSQHGLAGLLARYQINIV</sequence>
<keyword evidence="2" id="KW-1185">Reference proteome</keyword>
<dbReference type="SUPFAM" id="SSF141571">
    <property type="entry name" value="Pentapeptide repeat-like"/>
    <property type="match status" value="1"/>
</dbReference>
<evidence type="ECO:0000313" key="2">
    <source>
        <dbReference type="Proteomes" id="UP000238034"/>
    </source>
</evidence>
<dbReference type="Gene3D" id="2.160.20.80">
    <property type="entry name" value="E3 ubiquitin-protein ligase SopA"/>
    <property type="match status" value="1"/>
</dbReference>